<dbReference type="OrthoDB" id="9782004at2"/>
<dbReference type="AlphaFoldDB" id="A0A2I1MQ44"/>
<dbReference type="SUPFAM" id="SSF161098">
    <property type="entry name" value="MetI-like"/>
    <property type="match status" value="1"/>
</dbReference>
<reference evidence="10 11" key="1">
    <citation type="submission" date="2017-12" db="EMBL/GenBank/DDBJ databases">
        <title>Phylogenetic diversity of female urinary microbiome.</title>
        <authorList>
            <person name="Thomas-White K."/>
            <person name="Wolfe A.J."/>
        </authorList>
    </citation>
    <scope>NUCLEOTIDE SEQUENCE [LARGE SCALE GENOMIC DNA]</scope>
    <source>
        <strain evidence="10 11">UMB0139</strain>
    </source>
</reference>
<organism evidence="10 11">
    <name type="scientific">Aerococcus sanguinicola</name>
    <dbReference type="NCBI Taxonomy" id="119206"/>
    <lineage>
        <taxon>Bacteria</taxon>
        <taxon>Bacillati</taxon>
        <taxon>Bacillota</taxon>
        <taxon>Bacilli</taxon>
        <taxon>Lactobacillales</taxon>
        <taxon>Aerococcaceae</taxon>
        <taxon>Aerococcus</taxon>
    </lineage>
</organism>
<gene>
    <name evidence="10" type="ORF">CYJ28_03910</name>
</gene>
<dbReference type="Proteomes" id="UP000234239">
    <property type="component" value="Unassembled WGS sequence"/>
</dbReference>
<keyword evidence="7 8" id="KW-0472">Membrane</keyword>
<comment type="caution">
    <text evidence="10">The sequence shown here is derived from an EMBL/GenBank/DDBJ whole genome shotgun (WGS) entry which is preliminary data.</text>
</comment>
<dbReference type="GO" id="GO:0055085">
    <property type="term" value="P:transmembrane transport"/>
    <property type="evidence" value="ECO:0007669"/>
    <property type="project" value="InterPro"/>
</dbReference>
<evidence type="ECO:0000256" key="6">
    <source>
        <dbReference type="ARBA" id="ARBA00022989"/>
    </source>
</evidence>
<keyword evidence="5 8" id="KW-0812">Transmembrane</keyword>
<evidence type="ECO:0000256" key="3">
    <source>
        <dbReference type="ARBA" id="ARBA00022475"/>
    </source>
</evidence>
<dbReference type="RefSeq" id="WP_070486365.1">
    <property type="nucleotide sequence ID" value="NZ_CAJHKM010000001.1"/>
</dbReference>
<evidence type="ECO:0000313" key="11">
    <source>
        <dbReference type="Proteomes" id="UP000234239"/>
    </source>
</evidence>
<evidence type="ECO:0000256" key="1">
    <source>
        <dbReference type="ARBA" id="ARBA00004429"/>
    </source>
</evidence>
<sequence>MSKIFKPLVIFILLAYLLIPLIITIIYSFSSSWTFSVLPDSLTLKWYIQLFSDPEFLMAIARTVFLATVTVILSLAVIVPTIFAIAIYFPKLMKYINLIIIFCYSLPGVISVMSLSEAYNSIGVPKMILLFGSYVVGTLPLMTLGTTNSLRSINAKELIESAEILGASKLESFTKIILPNISNGVISSALFIFSGLFAEYVTVNLLLGGKFTTIQIYLREQLTANGHYSSAIVVTYFTLATLFTVIALVLVNRKRVKKI</sequence>
<feature type="transmembrane region" description="Helical" evidence="8">
    <location>
        <begin position="64"/>
        <end position="88"/>
    </location>
</feature>
<keyword evidence="6 8" id="KW-1133">Transmembrane helix</keyword>
<dbReference type="PANTHER" id="PTHR43357:SF4">
    <property type="entry name" value="INNER MEMBRANE ABC TRANSPORTER PERMEASE PROTEIN YDCV"/>
    <property type="match status" value="1"/>
</dbReference>
<feature type="transmembrane region" description="Helical" evidence="8">
    <location>
        <begin position="227"/>
        <end position="251"/>
    </location>
</feature>
<dbReference type="InterPro" id="IPR000515">
    <property type="entry name" value="MetI-like"/>
</dbReference>
<evidence type="ECO:0000256" key="4">
    <source>
        <dbReference type="ARBA" id="ARBA00022519"/>
    </source>
</evidence>
<name>A0A2I1MQ44_9LACT</name>
<dbReference type="PROSITE" id="PS50928">
    <property type="entry name" value="ABC_TM1"/>
    <property type="match status" value="1"/>
</dbReference>
<evidence type="ECO:0000313" key="10">
    <source>
        <dbReference type="EMBL" id="PKZ22265.1"/>
    </source>
</evidence>
<proteinExistence type="inferred from homology"/>
<dbReference type="GO" id="GO:0005886">
    <property type="term" value="C:plasma membrane"/>
    <property type="evidence" value="ECO:0007669"/>
    <property type="project" value="UniProtKB-SubCell"/>
</dbReference>
<dbReference type="CDD" id="cd06261">
    <property type="entry name" value="TM_PBP2"/>
    <property type="match status" value="1"/>
</dbReference>
<dbReference type="Gene3D" id="1.10.3720.10">
    <property type="entry name" value="MetI-like"/>
    <property type="match status" value="1"/>
</dbReference>
<dbReference type="EMBL" id="PKGY01000002">
    <property type="protein sequence ID" value="PKZ22265.1"/>
    <property type="molecule type" value="Genomic_DNA"/>
</dbReference>
<evidence type="ECO:0000256" key="2">
    <source>
        <dbReference type="ARBA" id="ARBA00022448"/>
    </source>
</evidence>
<evidence type="ECO:0000256" key="7">
    <source>
        <dbReference type="ARBA" id="ARBA00023136"/>
    </source>
</evidence>
<feature type="transmembrane region" description="Helical" evidence="8">
    <location>
        <begin position="127"/>
        <end position="146"/>
    </location>
</feature>
<comment type="similarity">
    <text evidence="8">Belongs to the binding-protein-dependent transport system permease family.</text>
</comment>
<accession>A0A2I1MQ44</accession>
<keyword evidence="4" id="KW-0997">Cell inner membrane</keyword>
<evidence type="ECO:0000256" key="8">
    <source>
        <dbReference type="RuleBase" id="RU363032"/>
    </source>
</evidence>
<keyword evidence="3" id="KW-1003">Cell membrane</keyword>
<protein>
    <submittedName>
        <fullName evidence="10">ABC transporter permease</fullName>
    </submittedName>
</protein>
<keyword evidence="2 8" id="KW-0813">Transport</keyword>
<dbReference type="PANTHER" id="PTHR43357">
    <property type="entry name" value="INNER MEMBRANE ABC TRANSPORTER PERMEASE PROTEIN YDCV"/>
    <property type="match status" value="1"/>
</dbReference>
<feature type="transmembrane region" description="Helical" evidence="8">
    <location>
        <begin position="7"/>
        <end position="29"/>
    </location>
</feature>
<dbReference type="Pfam" id="PF00528">
    <property type="entry name" value="BPD_transp_1"/>
    <property type="match status" value="1"/>
</dbReference>
<feature type="transmembrane region" description="Helical" evidence="8">
    <location>
        <begin position="185"/>
        <end position="207"/>
    </location>
</feature>
<dbReference type="InterPro" id="IPR035906">
    <property type="entry name" value="MetI-like_sf"/>
</dbReference>
<comment type="subcellular location">
    <subcellularLocation>
        <location evidence="1">Cell inner membrane</location>
        <topology evidence="1">Multi-pass membrane protein</topology>
    </subcellularLocation>
    <subcellularLocation>
        <location evidence="8">Cell membrane</location>
        <topology evidence="8">Multi-pass membrane protein</topology>
    </subcellularLocation>
</comment>
<feature type="transmembrane region" description="Helical" evidence="8">
    <location>
        <begin position="95"/>
        <end position="115"/>
    </location>
</feature>
<evidence type="ECO:0000259" key="9">
    <source>
        <dbReference type="PROSITE" id="PS50928"/>
    </source>
</evidence>
<evidence type="ECO:0000256" key="5">
    <source>
        <dbReference type="ARBA" id="ARBA00022692"/>
    </source>
</evidence>
<feature type="domain" description="ABC transmembrane type-1" evidence="9">
    <location>
        <begin position="60"/>
        <end position="247"/>
    </location>
</feature>